<organism evidence="6 7">
    <name type="scientific">Ascoidea rubescens DSM 1968</name>
    <dbReference type="NCBI Taxonomy" id="1344418"/>
    <lineage>
        <taxon>Eukaryota</taxon>
        <taxon>Fungi</taxon>
        <taxon>Dikarya</taxon>
        <taxon>Ascomycota</taxon>
        <taxon>Saccharomycotina</taxon>
        <taxon>Saccharomycetes</taxon>
        <taxon>Ascoideaceae</taxon>
        <taxon>Ascoidea</taxon>
    </lineage>
</organism>
<dbReference type="Gene3D" id="1.20.1280.50">
    <property type="match status" value="1"/>
</dbReference>
<protein>
    <submittedName>
        <fullName evidence="6">WD40 repeat-like protein</fullName>
    </submittedName>
</protein>
<dbReference type="PANTHER" id="PTHR19848:SF8">
    <property type="entry name" value="F-BOX AND WD REPEAT DOMAIN CONTAINING 7"/>
    <property type="match status" value="1"/>
</dbReference>
<name>A0A1D2V9N4_9ASCO</name>
<dbReference type="CDD" id="cd00200">
    <property type="entry name" value="WD40"/>
    <property type="match status" value="1"/>
</dbReference>
<evidence type="ECO:0000256" key="1">
    <source>
        <dbReference type="ARBA" id="ARBA00022574"/>
    </source>
</evidence>
<feature type="repeat" description="WD" evidence="3">
    <location>
        <begin position="528"/>
        <end position="569"/>
    </location>
</feature>
<dbReference type="InterPro" id="IPR019775">
    <property type="entry name" value="WD40_repeat_CS"/>
</dbReference>
<feature type="repeat" description="WD" evidence="3">
    <location>
        <begin position="570"/>
        <end position="609"/>
    </location>
</feature>
<dbReference type="SMART" id="SM00256">
    <property type="entry name" value="FBOX"/>
    <property type="match status" value="1"/>
</dbReference>
<dbReference type="SMART" id="SM00320">
    <property type="entry name" value="WD40"/>
    <property type="match status" value="7"/>
</dbReference>
<dbReference type="PANTHER" id="PTHR19848">
    <property type="entry name" value="WD40 REPEAT PROTEIN"/>
    <property type="match status" value="1"/>
</dbReference>
<sequence length="693" mass="78966">MSSLNNIRNIRNININNLNSLNNENDLNHQDIYPSSKRRLIFTELDSKLLTSSTGIVNNAPSSASTAQQHPTAILPLEPVLNRNLNEEADIQAALPSPSASPIQSTQDDEDDEDDDDEPLDFTSLVQSLSATKSPNEIMDSVSILSSNLSKKFKNKLVFNLLKTLDRSNLSALCGLIKDSLKFDILSNLPSNVCHKIFSFLDHKSLCKAQFVCKRWCILINTDERVWKNLLFSDRLITNIKEIKPDLKHNKNAFVSKWCSINVNKIYKDLKSDPRNPDFQIKYEMFKPNIYKLIYKKRKLINNNWLNPKYKPKRITVENNDSNVVTCLQFDKNKIITGADNKYIRIYDTNTGKLIKTLTGHEGGVWALQYINNTLVSGSTDRTVRIWDIKKGKCIHVLRGHTSTVRCLDIIKPRPDGFNDRREPVFYPKRYMLITGSRDCNLNVWNLPLAPDYDKHGNIKKRGKEDIQSEFMASSNRSSMSPYFVCSLKGHEGSVRSISSYGRIIVSGSYDNTVRVWDSKTLKCKYVLSGHHDRIYSTAIDHKRNRCLSGSMDFSVKIWDLSNGSLLKTLIGHTSLVGLLNLSQDYLVSAAADSTLRLWSQKTYKLIDVLEGHQAAITCFQSDDTRIVSGSNNLVLWNATNGSKVRELLGDTQGVWQVKFDYKMCVAAVQRRSETSDKTYIEILRFDRFDRFD</sequence>
<keyword evidence="7" id="KW-1185">Reference proteome</keyword>
<dbReference type="Gene3D" id="2.130.10.10">
    <property type="entry name" value="YVTN repeat-like/Quinoprotein amine dehydrogenase"/>
    <property type="match status" value="1"/>
</dbReference>
<dbReference type="InterPro" id="IPR001810">
    <property type="entry name" value="F-box_dom"/>
</dbReference>
<dbReference type="InterPro" id="IPR015943">
    <property type="entry name" value="WD40/YVTN_repeat-like_dom_sf"/>
</dbReference>
<evidence type="ECO:0000259" key="5">
    <source>
        <dbReference type="PROSITE" id="PS50181"/>
    </source>
</evidence>
<feature type="domain" description="F-box" evidence="5">
    <location>
        <begin position="183"/>
        <end position="230"/>
    </location>
</feature>
<dbReference type="PROSITE" id="PS50082">
    <property type="entry name" value="WD_REPEATS_2"/>
    <property type="match status" value="4"/>
</dbReference>
<dbReference type="InterPro" id="IPR036322">
    <property type="entry name" value="WD40_repeat_dom_sf"/>
</dbReference>
<feature type="region of interest" description="Disordered" evidence="4">
    <location>
        <begin position="93"/>
        <end position="120"/>
    </location>
</feature>
<dbReference type="GeneID" id="30964585"/>
<dbReference type="InterPro" id="IPR036047">
    <property type="entry name" value="F-box-like_dom_sf"/>
</dbReference>
<dbReference type="Proteomes" id="UP000095038">
    <property type="component" value="Unassembled WGS sequence"/>
</dbReference>
<feature type="repeat" description="WD" evidence="3">
    <location>
        <begin position="488"/>
        <end position="527"/>
    </location>
</feature>
<dbReference type="STRING" id="1344418.A0A1D2V9N4"/>
<dbReference type="OrthoDB" id="190105at2759"/>
<keyword evidence="2" id="KW-0677">Repeat</keyword>
<dbReference type="PROSITE" id="PS50294">
    <property type="entry name" value="WD_REPEATS_REGION"/>
    <property type="match status" value="4"/>
</dbReference>
<dbReference type="SUPFAM" id="SSF81383">
    <property type="entry name" value="F-box domain"/>
    <property type="match status" value="1"/>
</dbReference>
<feature type="repeat" description="WD" evidence="3">
    <location>
        <begin position="358"/>
        <end position="397"/>
    </location>
</feature>
<proteinExistence type="predicted"/>
<feature type="compositionally biased region" description="Acidic residues" evidence="4">
    <location>
        <begin position="107"/>
        <end position="120"/>
    </location>
</feature>
<evidence type="ECO:0000256" key="3">
    <source>
        <dbReference type="PROSITE-ProRule" id="PRU00221"/>
    </source>
</evidence>
<evidence type="ECO:0000256" key="2">
    <source>
        <dbReference type="ARBA" id="ARBA00022737"/>
    </source>
</evidence>
<dbReference type="AlphaFoldDB" id="A0A1D2V9N4"/>
<gene>
    <name evidence="6" type="ORF">ASCRUDRAFT_39652</name>
</gene>
<reference evidence="7" key="1">
    <citation type="submission" date="2016-05" db="EMBL/GenBank/DDBJ databases">
        <title>Comparative genomics of biotechnologically important yeasts.</title>
        <authorList>
            <consortium name="DOE Joint Genome Institute"/>
            <person name="Riley R."/>
            <person name="Haridas S."/>
            <person name="Wolfe K.H."/>
            <person name="Lopes M.R."/>
            <person name="Hittinger C.T."/>
            <person name="Goker M."/>
            <person name="Salamov A."/>
            <person name="Wisecaver J."/>
            <person name="Long T.M."/>
            <person name="Aerts A.L."/>
            <person name="Barry K."/>
            <person name="Choi C."/>
            <person name="Clum A."/>
            <person name="Coughlan A.Y."/>
            <person name="Deshpande S."/>
            <person name="Douglass A.P."/>
            <person name="Hanson S.J."/>
            <person name="Klenk H.-P."/>
            <person name="Labutti K."/>
            <person name="Lapidus A."/>
            <person name="Lindquist E."/>
            <person name="Lipzen A."/>
            <person name="Meier-Kolthoff J.P."/>
            <person name="Ohm R.A."/>
            <person name="Otillar R.P."/>
            <person name="Pangilinan J."/>
            <person name="Peng Y."/>
            <person name="Rokas A."/>
            <person name="Rosa C.A."/>
            <person name="Scheuner C."/>
            <person name="Sibirny A.A."/>
            <person name="Slot J.C."/>
            <person name="Stielow J.B."/>
            <person name="Sun H."/>
            <person name="Kurtzman C.P."/>
            <person name="Blackwell M."/>
            <person name="Grigoriev I.V."/>
            <person name="Jeffries T.W."/>
        </authorList>
    </citation>
    <scope>NUCLEOTIDE SEQUENCE [LARGE SCALE GENOMIC DNA]</scope>
    <source>
        <strain evidence="7">DSM 1968</strain>
    </source>
</reference>
<keyword evidence="1 3" id="KW-0853">WD repeat</keyword>
<dbReference type="Pfam" id="PF16856">
    <property type="entry name" value="CDC4_D"/>
    <property type="match status" value="1"/>
</dbReference>
<dbReference type="EMBL" id="KV454493">
    <property type="protein sequence ID" value="ODV58360.1"/>
    <property type="molecule type" value="Genomic_DNA"/>
</dbReference>
<evidence type="ECO:0000313" key="6">
    <source>
        <dbReference type="EMBL" id="ODV58360.1"/>
    </source>
</evidence>
<dbReference type="InterPro" id="IPR001680">
    <property type="entry name" value="WD40_rpt"/>
</dbReference>
<dbReference type="SUPFAM" id="SSF50978">
    <property type="entry name" value="WD40 repeat-like"/>
    <property type="match status" value="1"/>
</dbReference>
<accession>A0A1D2V9N4</accession>
<dbReference type="Pfam" id="PF00400">
    <property type="entry name" value="WD40"/>
    <property type="match status" value="6"/>
</dbReference>
<dbReference type="PRINTS" id="PR00320">
    <property type="entry name" value="GPROTEINBRPT"/>
</dbReference>
<dbReference type="FunCoup" id="A0A1D2V9N4">
    <property type="interactions" value="165"/>
</dbReference>
<dbReference type="InterPro" id="IPR020472">
    <property type="entry name" value="WD40_PAC1"/>
</dbReference>
<dbReference type="PROSITE" id="PS00678">
    <property type="entry name" value="WD_REPEATS_1"/>
    <property type="match status" value="2"/>
</dbReference>
<dbReference type="Pfam" id="PF12937">
    <property type="entry name" value="F-box-like"/>
    <property type="match status" value="1"/>
</dbReference>
<dbReference type="InterPro" id="IPR031740">
    <property type="entry name" value="Cdc4_D"/>
</dbReference>
<evidence type="ECO:0000313" key="7">
    <source>
        <dbReference type="Proteomes" id="UP000095038"/>
    </source>
</evidence>
<evidence type="ECO:0000256" key="4">
    <source>
        <dbReference type="SAM" id="MobiDB-lite"/>
    </source>
</evidence>
<dbReference type="RefSeq" id="XP_020044667.1">
    <property type="nucleotide sequence ID" value="XM_020190949.1"/>
</dbReference>
<dbReference type="PROSITE" id="PS50181">
    <property type="entry name" value="FBOX"/>
    <property type="match status" value="1"/>
</dbReference>
<dbReference type="InParanoid" id="A0A1D2V9N4"/>